<reference evidence="9 10" key="1">
    <citation type="submission" date="2011-10" db="EMBL/GenBank/DDBJ databases">
        <title>The Improved High-Quality Draft genome of Leptonema illini DSM 21528.</title>
        <authorList>
            <consortium name="US DOE Joint Genome Institute (JGI-PGF)"/>
            <person name="Lucas S."/>
            <person name="Copeland A."/>
            <person name="Lapidus A."/>
            <person name="Glavina del Rio T."/>
            <person name="Dalin E."/>
            <person name="Tice H."/>
            <person name="Bruce D."/>
            <person name="Goodwin L."/>
            <person name="Pitluck S."/>
            <person name="Peters L."/>
            <person name="Mikhailova N."/>
            <person name="Held B."/>
            <person name="Kyrpides N."/>
            <person name="Mavromatis K."/>
            <person name="Ivanova N."/>
            <person name="Markowitz V."/>
            <person name="Cheng J.-F."/>
            <person name="Hugenholtz P."/>
            <person name="Woyke T."/>
            <person name="Wu D."/>
            <person name="Gronow S."/>
            <person name="Wellnitz S."/>
            <person name="Brambilla E.-M."/>
            <person name="Klenk H.-P."/>
            <person name="Eisen J.A."/>
        </authorList>
    </citation>
    <scope>NUCLEOTIDE SEQUENCE [LARGE SCALE GENOMIC DNA]</scope>
    <source>
        <strain evidence="9 10">DSM 21528</strain>
    </source>
</reference>
<dbReference type="PANTHER" id="PTHR43311">
    <property type="entry name" value="GLUTAMATE--TRNA LIGASE"/>
    <property type="match status" value="1"/>
</dbReference>
<keyword evidence="6 7" id="KW-0030">Aminoacyl-tRNA synthetase</keyword>
<accession>H2CFZ7</accession>
<dbReference type="Pfam" id="PF00749">
    <property type="entry name" value="tRNA-synt_1c"/>
    <property type="match status" value="1"/>
</dbReference>
<keyword evidence="5 7" id="KW-0067">ATP-binding</keyword>
<dbReference type="InterPro" id="IPR000924">
    <property type="entry name" value="Glu/Gln-tRNA-synth"/>
</dbReference>
<sequence>MKLRSRLAPSPTGEMHTGHLLHLIHVFGIARKTSADIVYRMEDHDRLRCRPEFAEQWKSDLRWLGFTTGNEQWSVQSEHAERYTRLLERLREAGLVYACSCSRKMIEQRRAATRIVGDEAGSGAGYDGFCRNRGLPFSDQSGVRLQLNAESQGFVDLRLGKQTCVTDQADPLLRDNRGLFTYQFCVVADDIVEDVNLIIRGEDLLESTAQQLQMRRLFAPLLGKELQDIVFYHHPLLYDESGRKLSKTHQSLHLRAMRAAGEKRPEQLLGHAARLAGLTTSEVLHADECAKLFQNINL</sequence>
<organism evidence="9 10">
    <name type="scientific">Leptonema illini DSM 21528</name>
    <dbReference type="NCBI Taxonomy" id="929563"/>
    <lineage>
        <taxon>Bacteria</taxon>
        <taxon>Pseudomonadati</taxon>
        <taxon>Spirochaetota</taxon>
        <taxon>Spirochaetia</taxon>
        <taxon>Leptospirales</taxon>
        <taxon>Leptospiraceae</taxon>
        <taxon>Leptonema</taxon>
    </lineage>
</organism>
<dbReference type="AlphaFoldDB" id="H2CFZ7"/>
<evidence type="ECO:0000256" key="7">
    <source>
        <dbReference type="RuleBase" id="RU363037"/>
    </source>
</evidence>
<evidence type="ECO:0000256" key="3">
    <source>
        <dbReference type="ARBA" id="ARBA00022741"/>
    </source>
</evidence>
<keyword evidence="7" id="KW-0648">Protein biosynthesis</keyword>
<dbReference type="InterPro" id="IPR049940">
    <property type="entry name" value="GluQ/Sye"/>
</dbReference>
<dbReference type="Gene3D" id="3.40.50.620">
    <property type="entry name" value="HUPs"/>
    <property type="match status" value="1"/>
</dbReference>
<dbReference type="InterPro" id="IPR014729">
    <property type="entry name" value="Rossmann-like_a/b/a_fold"/>
</dbReference>
<evidence type="ECO:0000259" key="8">
    <source>
        <dbReference type="Pfam" id="PF00749"/>
    </source>
</evidence>
<keyword evidence="3 7" id="KW-0547">Nucleotide-binding</keyword>
<dbReference type="GO" id="GO:0005524">
    <property type="term" value="F:ATP binding"/>
    <property type="evidence" value="ECO:0007669"/>
    <property type="project" value="UniProtKB-KW"/>
</dbReference>
<keyword evidence="4" id="KW-0862">Zinc</keyword>
<evidence type="ECO:0000313" key="9">
    <source>
        <dbReference type="EMBL" id="EHQ07845.1"/>
    </source>
</evidence>
<evidence type="ECO:0000256" key="5">
    <source>
        <dbReference type="ARBA" id="ARBA00022840"/>
    </source>
</evidence>
<dbReference type="GO" id="GO:0005829">
    <property type="term" value="C:cytosol"/>
    <property type="evidence" value="ECO:0007669"/>
    <property type="project" value="TreeGrafter"/>
</dbReference>
<dbReference type="SUPFAM" id="SSF52374">
    <property type="entry name" value="Nucleotidylyl transferase"/>
    <property type="match status" value="1"/>
</dbReference>
<evidence type="ECO:0000256" key="4">
    <source>
        <dbReference type="ARBA" id="ARBA00022833"/>
    </source>
</evidence>
<keyword evidence="1 7" id="KW-0436">Ligase</keyword>
<dbReference type="GO" id="GO:0004818">
    <property type="term" value="F:glutamate-tRNA ligase activity"/>
    <property type="evidence" value="ECO:0007669"/>
    <property type="project" value="TreeGrafter"/>
</dbReference>
<comment type="similarity">
    <text evidence="7">Belongs to the class-I aminoacyl-tRNA synthetase family.</text>
</comment>
<protein>
    <submittedName>
        <fullName evidence="9">Glutamyl/glutaminyl-tRNA synthetase, class Ic, catalytic domain-containing protein</fullName>
    </submittedName>
</protein>
<keyword evidence="2" id="KW-0479">Metal-binding</keyword>
<evidence type="ECO:0000256" key="2">
    <source>
        <dbReference type="ARBA" id="ARBA00022723"/>
    </source>
</evidence>
<dbReference type="STRING" id="183.GCA_002009735_01200"/>
<evidence type="ECO:0000256" key="6">
    <source>
        <dbReference type="ARBA" id="ARBA00023146"/>
    </source>
</evidence>
<dbReference type="InterPro" id="IPR020058">
    <property type="entry name" value="Glu/Gln-tRNA-synth_Ib_cat-dom"/>
</dbReference>
<keyword evidence="10" id="KW-1185">Reference proteome</keyword>
<dbReference type="HOGENOM" id="CLU_015768_0_3_12"/>
<proteinExistence type="inferred from homology"/>
<name>H2CFZ7_9LEPT</name>
<feature type="domain" description="Glutamyl/glutaminyl-tRNA synthetase class Ib catalytic" evidence="8">
    <location>
        <begin position="2"/>
        <end position="293"/>
    </location>
</feature>
<dbReference type="GO" id="GO:0006424">
    <property type="term" value="P:glutamyl-tRNA aminoacylation"/>
    <property type="evidence" value="ECO:0007669"/>
    <property type="project" value="TreeGrafter"/>
</dbReference>
<dbReference type="PRINTS" id="PR00987">
    <property type="entry name" value="TRNASYNTHGLU"/>
</dbReference>
<evidence type="ECO:0000256" key="1">
    <source>
        <dbReference type="ARBA" id="ARBA00022598"/>
    </source>
</evidence>
<dbReference type="EMBL" id="JH597773">
    <property type="protein sequence ID" value="EHQ07845.1"/>
    <property type="molecule type" value="Genomic_DNA"/>
</dbReference>
<gene>
    <name evidence="9" type="ORF">Lepil_3182</name>
</gene>
<evidence type="ECO:0000313" key="10">
    <source>
        <dbReference type="Proteomes" id="UP000005737"/>
    </source>
</evidence>
<dbReference type="PANTHER" id="PTHR43311:SF1">
    <property type="entry name" value="GLUTAMYL-Q TRNA(ASP) SYNTHETASE"/>
    <property type="match status" value="1"/>
</dbReference>
<dbReference type="Proteomes" id="UP000005737">
    <property type="component" value="Unassembled WGS sequence"/>
</dbReference>
<dbReference type="RefSeq" id="WP_002774024.1">
    <property type="nucleotide sequence ID" value="NZ_JH597773.1"/>
</dbReference>